<dbReference type="Proteomes" id="UP000461288">
    <property type="component" value="Unassembled WGS sequence"/>
</dbReference>
<dbReference type="GO" id="GO:0003677">
    <property type="term" value="F:DNA binding"/>
    <property type="evidence" value="ECO:0007669"/>
    <property type="project" value="InterPro"/>
</dbReference>
<dbReference type="EMBL" id="WTFN01000027">
    <property type="protein sequence ID" value="MWK56885.1"/>
    <property type="molecule type" value="Genomic_DNA"/>
</dbReference>
<evidence type="ECO:0000313" key="3">
    <source>
        <dbReference type="Proteomes" id="UP000461288"/>
    </source>
</evidence>
<gene>
    <name evidence="2" type="ORF">GO594_12930</name>
</gene>
<dbReference type="InterPro" id="IPR007560">
    <property type="entry name" value="Restrct_endonuc_IV_Mrr"/>
</dbReference>
<dbReference type="GO" id="GO:0004519">
    <property type="term" value="F:endonuclease activity"/>
    <property type="evidence" value="ECO:0007669"/>
    <property type="project" value="InterPro"/>
</dbReference>
<dbReference type="Pfam" id="PF04471">
    <property type="entry name" value="Mrr_cat"/>
    <property type="match status" value="1"/>
</dbReference>
<reference evidence="2 3" key="1">
    <citation type="submission" date="2019-12" db="EMBL/GenBank/DDBJ databases">
        <title>Draft genome sequence of Pseudomonas otitidis recovered from a chicken carcass.</title>
        <authorList>
            <person name="Vieira T.R."/>
            <person name="Oliviera E.F.C."/>
            <person name="Silva N.M.V."/>
            <person name="Sambrano G.E."/>
            <person name="Cibulski S.P."/>
            <person name="Cardoso M.R.I."/>
        </authorList>
    </citation>
    <scope>NUCLEOTIDE SEQUENCE [LARGE SCALE GENOMIC DNA]</scope>
    <source>
        <strain evidence="2 3">25_K</strain>
    </source>
</reference>
<protein>
    <recommendedName>
        <fullName evidence="1">Restriction endonuclease type IV Mrr domain-containing protein</fullName>
    </recommendedName>
</protein>
<comment type="caution">
    <text evidence="2">The sequence shown here is derived from an EMBL/GenBank/DDBJ whole genome shotgun (WGS) entry which is preliminary data.</text>
</comment>
<accession>A0A7X3KTT3</accession>
<dbReference type="AlphaFoldDB" id="A0A7X3KTT3"/>
<proteinExistence type="predicted"/>
<evidence type="ECO:0000313" key="2">
    <source>
        <dbReference type="EMBL" id="MWK56885.1"/>
    </source>
</evidence>
<name>A0A7X3KTT3_9GAMM</name>
<dbReference type="GO" id="GO:0009307">
    <property type="term" value="P:DNA restriction-modification system"/>
    <property type="evidence" value="ECO:0007669"/>
    <property type="project" value="InterPro"/>
</dbReference>
<sequence>MHMNESAPVILLDEAHPLGSTVLQFERMSPEQFEQFCWWLVRKDHQLQGCQLLGKTGNQTQHGVDLFAFQRARPDDLVVFECKCWRNFTAPALLKAVDAFLDGPWAHVAKKFVIIIASRGVGNLAMSWVEAQRRLAQRGIDGELWTAFHLTEKLQTAPDVLAKFFGEISLSQFASQWMRRVGFQELILRALEDSRPESSSLAREYLRQEGEDQSALVTRHISEIAGFIRRPYVEINALFPCGGQYQYPGSALISIKLPDTSGVEVSLSQKWLLENFLGSSDAPWTTQCRPFFKGQFEKQQIVELGNSRFSLPSEALEELIRAADELSEQYIAALHRQESDWHAENFPFVSWLGTRVVLCKLDSWVWSATLRFANAHDVRNGSSPWHIFHEAHNRLMPCKARGYRGFLWGVEIEDLCYENEVAILWDPSFFIKRTDEIGQWSCEEAFNWLTKELLPAALSWTLTKNYGGLQSWIHPIASRKSAREYARCWEEAGPYTDVRSVPLLDGDNHLRIGLVETVQRLQAFYHGGGYGCERAFFDVAECKELHLAMATLLKGGRGYLGYMMSKLDIDEPCSSHEQLAECIRNYVVGSEVSNDLYVLENVMRAMLEALADDDSWLDSASRKQVFSALKPFMAYYDQQCLIERHTRYI</sequence>
<evidence type="ECO:0000259" key="1">
    <source>
        <dbReference type="Pfam" id="PF04471"/>
    </source>
</evidence>
<feature type="domain" description="Restriction endonuclease type IV Mrr" evidence="1">
    <location>
        <begin position="26"/>
        <end position="131"/>
    </location>
</feature>
<organism evidence="2 3">
    <name type="scientific">Metapseudomonas otitidis</name>
    <dbReference type="NCBI Taxonomy" id="319939"/>
    <lineage>
        <taxon>Bacteria</taxon>
        <taxon>Pseudomonadati</taxon>
        <taxon>Pseudomonadota</taxon>
        <taxon>Gammaproteobacteria</taxon>
        <taxon>Pseudomonadales</taxon>
        <taxon>Pseudomonadaceae</taxon>
        <taxon>Metapseudomonas</taxon>
    </lineage>
</organism>
<dbReference type="RefSeq" id="WP_160481013.1">
    <property type="nucleotide sequence ID" value="NZ_WTFN01000027.1"/>
</dbReference>